<feature type="region of interest" description="Disordered" evidence="1">
    <location>
        <begin position="61"/>
        <end position="86"/>
    </location>
</feature>
<protein>
    <recommendedName>
        <fullName evidence="4">Transposon protein, putative, CACTA, En/Spm sub-class</fullName>
    </recommendedName>
</protein>
<accession>A0AAD8SKB9</accession>
<dbReference type="Proteomes" id="UP001231189">
    <property type="component" value="Unassembled WGS sequence"/>
</dbReference>
<dbReference type="Pfam" id="PF02992">
    <property type="entry name" value="Transposase_21"/>
    <property type="match status" value="1"/>
</dbReference>
<dbReference type="InterPro" id="IPR004242">
    <property type="entry name" value="Transposase_21"/>
</dbReference>
<gene>
    <name evidence="2" type="ORF">QYE76_070989</name>
</gene>
<proteinExistence type="predicted"/>
<evidence type="ECO:0008006" key="4">
    <source>
        <dbReference type="Google" id="ProtNLM"/>
    </source>
</evidence>
<dbReference type="EMBL" id="JAUUTY010000004">
    <property type="protein sequence ID" value="KAK1653184.1"/>
    <property type="molecule type" value="Genomic_DNA"/>
</dbReference>
<dbReference type="PANTHER" id="PTHR10775:SF169">
    <property type="entry name" value="TRANSPOSASE"/>
    <property type="match status" value="1"/>
</dbReference>
<evidence type="ECO:0000313" key="3">
    <source>
        <dbReference type="Proteomes" id="UP001231189"/>
    </source>
</evidence>
<keyword evidence="3" id="KW-1185">Reference proteome</keyword>
<reference evidence="2" key="1">
    <citation type="submission" date="2023-07" db="EMBL/GenBank/DDBJ databases">
        <title>A chromosome-level genome assembly of Lolium multiflorum.</title>
        <authorList>
            <person name="Chen Y."/>
            <person name="Copetti D."/>
            <person name="Kolliker R."/>
            <person name="Studer B."/>
        </authorList>
    </citation>
    <scope>NUCLEOTIDE SEQUENCE</scope>
    <source>
        <strain evidence="2">02402/16</strain>
        <tissue evidence="2">Leaf</tissue>
    </source>
</reference>
<comment type="caution">
    <text evidence="2">The sequence shown here is derived from an EMBL/GenBank/DDBJ whole genome shotgun (WGS) entry which is preliminary data.</text>
</comment>
<name>A0AAD8SKB9_LOLMU</name>
<dbReference type="PANTHER" id="PTHR10775">
    <property type="entry name" value="OS08G0208400 PROTEIN"/>
    <property type="match status" value="1"/>
</dbReference>
<sequence>MPYAEVAVGVWAVARRRRRGAGPRRCGATPRPGDADGCPRRSLLYADGICTPTVGFVLPPVADAEGGEGEGEGDQEEARDEPADDLGRIADTETDLAEKERRIWIACLEVLKIHACINDCILYRGEYENLNECPVCTALRYKIRGDDPGDDVEGEKPRKKVPAKVMWYAPIIPRLKRLFGNKEHAKLLRWHKEDRKSDGELTPRRWSAMEKDRQFKDFAADARNIRFGLSTDGMNPFGEQSSSHSTWPVTLCIYNLPPWLCMKRKFIMMPVLIQGPKQPDNDIDVYLRPLVDELLQLWGRPGVRVWDEHKEEEFDLRALLFVTINDWPALSNLSGLSNKGYNACTHCLHETESVHLPNCKKNVYLGHRRFLPKIHPVRKKGKHYNGKADHRPKPAERTGAEVFDMVKDLKVIFGKGPGGQSMTTLPDTHPCGRRNLYSGS</sequence>
<dbReference type="AlphaFoldDB" id="A0AAD8SKB9"/>
<evidence type="ECO:0000313" key="2">
    <source>
        <dbReference type="EMBL" id="KAK1653184.1"/>
    </source>
</evidence>
<evidence type="ECO:0000256" key="1">
    <source>
        <dbReference type="SAM" id="MobiDB-lite"/>
    </source>
</evidence>
<organism evidence="2 3">
    <name type="scientific">Lolium multiflorum</name>
    <name type="common">Italian ryegrass</name>
    <name type="synonym">Lolium perenne subsp. multiflorum</name>
    <dbReference type="NCBI Taxonomy" id="4521"/>
    <lineage>
        <taxon>Eukaryota</taxon>
        <taxon>Viridiplantae</taxon>
        <taxon>Streptophyta</taxon>
        <taxon>Embryophyta</taxon>
        <taxon>Tracheophyta</taxon>
        <taxon>Spermatophyta</taxon>
        <taxon>Magnoliopsida</taxon>
        <taxon>Liliopsida</taxon>
        <taxon>Poales</taxon>
        <taxon>Poaceae</taxon>
        <taxon>BOP clade</taxon>
        <taxon>Pooideae</taxon>
        <taxon>Poodae</taxon>
        <taxon>Poeae</taxon>
        <taxon>Poeae Chloroplast Group 2 (Poeae type)</taxon>
        <taxon>Loliodinae</taxon>
        <taxon>Loliinae</taxon>
        <taxon>Lolium</taxon>
    </lineage>
</organism>
<feature type="region of interest" description="Disordered" evidence="1">
    <location>
        <begin position="419"/>
        <end position="440"/>
    </location>
</feature>
<feature type="compositionally biased region" description="Acidic residues" evidence="1">
    <location>
        <begin position="65"/>
        <end position="84"/>
    </location>
</feature>